<evidence type="ECO:0000256" key="5">
    <source>
        <dbReference type="ARBA" id="ARBA00022989"/>
    </source>
</evidence>
<comment type="pathway">
    <text evidence="7">Protein modification; lipoprotein biosynthesis (diacylglyceryl transfer).</text>
</comment>
<comment type="function">
    <text evidence="7">Catalyzes the transfer of the diacylglyceryl group from phosphatidylglycerol to the sulfhydryl group of the N-terminal cysteine of a prolipoprotein, the first step in the formation of mature lipoproteins.</text>
</comment>
<evidence type="ECO:0000256" key="2">
    <source>
        <dbReference type="ARBA" id="ARBA00022475"/>
    </source>
</evidence>
<dbReference type="GO" id="GO:0005886">
    <property type="term" value="C:plasma membrane"/>
    <property type="evidence" value="ECO:0007669"/>
    <property type="project" value="UniProtKB-SubCell"/>
</dbReference>
<sequence>MYPILIELFGIKIYTYGVLVALGVLTAYWLLLRFARREGLNPSHVENTLLFALLLGIIGGRLSYVIEHPEQITGFVDVLSIWNGGMDFFGGLLGGVIGALIGILMYKLPFWKTADMAVVALSMAHAMGRLGCTSAGCCYGKPFPVDGSTLPGIHFTDKFPFFYVVFPPGAVAPPYMPLYPTQLMEFIGLLLIFMLLILAYKKKPFDGFVFAFYTLLYGSLRFSLEFFRGVTPPIPGIGLTWNQLVALGMIIFSVVLALWLFKGKKHEKVA</sequence>
<dbReference type="AlphaFoldDB" id="A0A7C2VDE1"/>
<dbReference type="HAMAP" id="MF_01147">
    <property type="entry name" value="Lgt"/>
    <property type="match status" value="1"/>
</dbReference>
<feature type="transmembrane region" description="Helical" evidence="7">
    <location>
        <begin position="13"/>
        <end position="35"/>
    </location>
</feature>
<evidence type="ECO:0000256" key="6">
    <source>
        <dbReference type="ARBA" id="ARBA00023136"/>
    </source>
</evidence>
<keyword evidence="2 7" id="KW-1003">Cell membrane</keyword>
<name>A0A7C2VDE1_9AQUI</name>
<dbReference type="EC" id="2.5.1.145" evidence="7"/>
<feature type="transmembrane region" description="Helical" evidence="7">
    <location>
        <begin position="159"/>
        <end position="176"/>
    </location>
</feature>
<evidence type="ECO:0000256" key="1">
    <source>
        <dbReference type="ARBA" id="ARBA00007150"/>
    </source>
</evidence>
<feature type="transmembrane region" description="Helical" evidence="7">
    <location>
        <begin position="244"/>
        <end position="261"/>
    </location>
</feature>
<gene>
    <name evidence="7" type="primary">lgt</name>
    <name evidence="8" type="ORF">ENO47_01870</name>
</gene>
<dbReference type="EMBL" id="DSFP01000024">
    <property type="protein sequence ID" value="HEW45408.1"/>
    <property type="molecule type" value="Genomic_DNA"/>
</dbReference>
<keyword evidence="8" id="KW-0449">Lipoprotein</keyword>
<dbReference type="GO" id="GO:0008961">
    <property type="term" value="F:phosphatidylglycerol-prolipoprotein diacylglyceryl transferase activity"/>
    <property type="evidence" value="ECO:0007669"/>
    <property type="project" value="UniProtKB-UniRule"/>
</dbReference>
<evidence type="ECO:0000256" key="7">
    <source>
        <dbReference type="HAMAP-Rule" id="MF_01147"/>
    </source>
</evidence>
<evidence type="ECO:0000256" key="3">
    <source>
        <dbReference type="ARBA" id="ARBA00022679"/>
    </source>
</evidence>
<feature type="transmembrane region" description="Helical" evidence="7">
    <location>
        <begin position="207"/>
        <end position="224"/>
    </location>
</feature>
<keyword evidence="3 7" id="KW-0808">Transferase</keyword>
<accession>A0A7C2VDE1</accession>
<dbReference type="PANTHER" id="PTHR30589:SF0">
    <property type="entry name" value="PHOSPHATIDYLGLYCEROL--PROLIPOPROTEIN DIACYLGLYCERYL TRANSFERASE"/>
    <property type="match status" value="1"/>
</dbReference>
<keyword evidence="4 7" id="KW-0812">Transmembrane</keyword>
<dbReference type="UniPathway" id="UPA00664"/>
<evidence type="ECO:0000256" key="4">
    <source>
        <dbReference type="ARBA" id="ARBA00022692"/>
    </source>
</evidence>
<feature type="binding site" evidence="7">
    <location>
        <position position="129"/>
    </location>
    <ligand>
        <name>a 1,2-diacyl-sn-glycero-3-phospho-(1'-sn-glycerol)</name>
        <dbReference type="ChEBI" id="CHEBI:64716"/>
    </ligand>
</feature>
<feature type="transmembrane region" description="Helical" evidence="7">
    <location>
        <begin position="47"/>
        <end position="66"/>
    </location>
</feature>
<comment type="caution">
    <text evidence="8">The sequence shown here is derived from an EMBL/GenBank/DDBJ whole genome shotgun (WGS) entry which is preliminary data.</text>
</comment>
<protein>
    <recommendedName>
        <fullName evidence="7">Phosphatidylglycerol--prolipoprotein diacylglyceryl transferase</fullName>
        <ecNumber evidence="7">2.5.1.145</ecNumber>
    </recommendedName>
</protein>
<dbReference type="InterPro" id="IPR001640">
    <property type="entry name" value="Lgt"/>
</dbReference>
<organism evidence="8">
    <name type="scientific">Hydrogenobacter sp</name>
    <dbReference type="NCBI Taxonomy" id="2152829"/>
    <lineage>
        <taxon>Bacteria</taxon>
        <taxon>Pseudomonadati</taxon>
        <taxon>Aquificota</taxon>
        <taxon>Aquificia</taxon>
        <taxon>Aquificales</taxon>
        <taxon>Aquificaceae</taxon>
        <taxon>Hydrogenobacter</taxon>
    </lineage>
</organism>
<comment type="similarity">
    <text evidence="1 7">Belongs to the Lgt family.</text>
</comment>
<comment type="subcellular location">
    <subcellularLocation>
        <location evidence="7">Cell membrane</location>
        <topology evidence="7">Multi-pass membrane protein</topology>
    </subcellularLocation>
</comment>
<reference evidence="8" key="1">
    <citation type="journal article" date="2020" name="mSystems">
        <title>Genome- and Community-Level Interaction Insights into Carbon Utilization and Element Cycling Functions of Hydrothermarchaeota in Hydrothermal Sediment.</title>
        <authorList>
            <person name="Zhou Z."/>
            <person name="Liu Y."/>
            <person name="Xu W."/>
            <person name="Pan J."/>
            <person name="Luo Z.H."/>
            <person name="Li M."/>
        </authorList>
    </citation>
    <scope>NUCLEOTIDE SEQUENCE [LARGE SCALE GENOMIC DNA]</scope>
    <source>
        <strain evidence="8">SpSt-132</strain>
    </source>
</reference>
<feature type="transmembrane region" description="Helical" evidence="7">
    <location>
        <begin position="182"/>
        <end position="200"/>
    </location>
</feature>
<comment type="catalytic activity">
    <reaction evidence="7">
        <text>L-cysteinyl-[prolipoprotein] + a 1,2-diacyl-sn-glycero-3-phospho-(1'-sn-glycerol) = an S-1,2-diacyl-sn-glyceryl-L-cysteinyl-[prolipoprotein] + sn-glycerol 1-phosphate + H(+)</text>
        <dbReference type="Rhea" id="RHEA:56712"/>
        <dbReference type="Rhea" id="RHEA-COMP:14679"/>
        <dbReference type="Rhea" id="RHEA-COMP:14680"/>
        <dbReference type="ChEBI" id="CHEBI:15378"/>
        <dbReference type="ChEBI" id="CHEBI:29950"/>
        <dbReference type="ChEBI" id="CHEBI:57685"/>
        <dbReference type="ChEBI" id="CHEBI:64716"/>
        <dbReference type="ChEBI" id="CHEBI:140658"/>
        <dbReference type="EC" id="2.5.1.145"/>
    </reaction>
</comment>
<dbReference type="PANTHER" id="PTHR30589">
    <property type="entry name" value="PROLIPOPROTEIN DIACYLGLYCERYL TRANSFERASE"/>
    <property type="match status" value="1"/>
</dbReference>
<proteinExistence type="inferred from homology"/>
<dbReference type="GO" id="GO:0042158">
    <property type="term" value="P:lipoprotein biosynthetic process"/>
    <property type="evidence" value="ECO:0007669"/>
    <property type="project" value="UniProtKB-UniRule"/>
</dbReference>
<dbReference type="Pfam" id="PF01790">
    <property type="entry name" value="LGT"/>
    <property type="match status" value="1"/>
</dbReference>
<keyword evidence="6 7" id="KW-0472">Membrane</keyword>
<evidence type="ECO:0000313" key="8">
    <source>
        <dbReference type="EMBL" id="HEW45408.1"/>
    </source>
</evidence>
<keyword evidence="5 7" id="KW-1133">Transmembrane helix</keyword>
<feature type="transmembrane region" description="Helical" evidence="7">
    <location>
        <begin position="86"/>
        <end position="106"/>
    </location>
</feature>